<comment type="similarity">
    <text evidence="1">Belongs to the SIN1 family.</text>
</comment>
<feature type="domain" description="CRIM" evidence="3">
    <location>
        <begin position="189"/>
        <end position="348"/>
    </location>
</feature>
<feature type="region of interest" description="Disordered" evidence="2">
    <location>
        <begin position="1"/>
        <end position="185"/>
    </location>
</feature>
<dbReference type="PANTHER" id="PTHR13335">
    <property type="entry name" value="TARGET OF RAPAMYCIN COMPLEX 2 SUBUNIT MAPKAP1"/>
    <property type="match status" value="1"/>
</dbReference>
<dbReference type="InterPro" id="IPR008828">
    <property type="entry name" value="Sin1/Avo1"/>
</dbReference>
<dbReference type="InterPro" id="IPR011993">
    <property type="entry name" value="PH-like_dom_sf"/>
</dbReference>
<keyword evidence="6" id="KW-1185">Reference proteome</keyword>
<dbReference type="OrthoDB" id="241990at2759"/>
<dbReference type="GO" id="GO:0005737">
    <property type="term" value="C:cytoplasm"/>
    <property type="evidence" value="ECO:0007669"/>
    <property type="project" value="TreeGrafter"/>
</dbReference>
<feature type="compositionally biased region" description="Basic and acidic residues" evidence="2">
    <location>
        <begin position="91"/>
        <end position="101"/>
    </location>
</feature>
<dbReference type="Pfam" id="PF16978">
    <property type="entry name" value="CRIM"/>
    <property type="match status" value="1"/>
</dbReference>
<reference evidence="5" key="1">
    <citation type="submission" date="2021-03" db="EMBL/GenBank/DDBJ databases">
        <authorList>
            <person name="Tagirdzhanova G."/>
        </authorList>
    </citation>
    <scope>NUCLEOTIDE SEQUENCE</scope>
</reference>
<dbReference type="GO" id="GO:0005886">
    <property type="term" value="C:plasma membrane"/>
    <property type="evidence" value="ECO:0007669"/>
    <property type="project" value="TreeGrafter"/>
</dbReference>
<sequence length="664" mass="73527">MPIRDRSGSSPLRSSKTNDEVEVFITSPSRRSGESRLRRGSLGAVEAVKQRARRDTTTSSDLSSENELDPSVFKRRQINPTRAAKASNLLSEKHEEDERVPSHNLADTIDEDSAEDSDRSSLSSEFAEAADSGSLMDDLRTTLASSSPENIRSNISLSPESPKKTRSASSNTLQALPPPRPISTVQPVSLLGQAIKARESKPKNPVEKFARLSGKGVPDPLNIRIYAPFSECPNKPFEMPLQRAVQDSESGEKPQVTVADAIGLSLWRYLEEGLKPPIQIAKLNVNRWTLRMIEDGEVDFDFPALGRTRPMVDFTSNNNRAARGRSREKPYDEFALVEANDAQYKENQNLTPKYEQPVASANDTTPEAPPRRLGLGERRESSTSAVPAKSITSTAPKPVATLADRPVLATTHSTPRVGPSKMLKIHFTSLEAFTQISTIEVTTDTYIAEVLDIVCKRWNLDKAYHILKVTGTNTVAPVDRTVESIGTRTDLDLVRRRFVGDGAVGLFGSPGSSSPNAPLFLPAETPKKGRRAPLMMQPLANKPDVLGSTAKYKKYNVVRKQPRSFTPSHPRVLLMDEDYLHILPGEAGKTLFDTSAKTIRVPFSIIVGCKVARRHPKEFKVMIFREKETKRYDFEAQSVTDAAEIVEEIKKGIEPYQRQNSVMQ</sequence>
<feature type="compositionally biased region" description="Polar residues" evidence="2">
    <location>
        <begin position="142"/>
        <end position="159"/>
    </location>
</feature>
<name>A0A8H3IF38_9LECA</name>
<evidence type="ECO:0000256" key="1">
    <source>
        <dbReference type="ARBA" id="ARBA00009407"/>
    </source>
</evidence>
<dbReference type="PANTHER" id="PTHR13335:SF1">
    <property type="entry name" value="TARGET OF RAPAMYCIN COMPLEX 2 SUBUNIT MAPKAP1"/>
    <property type="match status" value="1"/>
</dbReference>
<organism evidence="5 6">
    <name type="scientific">Heterodermia speciosa</name>
    <dbReference type="NCBI Taxonomy" id="116794"/>
    <lineage>
        <taxon>Eukaryota</taxon>
        <taxon>Fungi</taxon>
        <taxon>Dikarya</taxon>
        <taxon>Ascomycota</taxon>
        <taxon>Pezizomycotina</taxon>
        <taxon>Lecanoromycetes</taxon>
        <taxon>OSLEUM clade</taxon>
        <taxon>Lecanoromycetidae</taxon>
        <taxon>Caliciales</taxon>
        <taxon>Physciaceae</taxon>
        <taxon>Heterodermia</taxon>
    </lineage>
</organism>
<evidence type="ECO:0008006" key="7">
    <source>
        <dbReference type="Google" id="ProtNLM"/>
    </source>
</evidence>
<dbReference type="GO" id="GO:0038203">
    <property type="term" value="P:TORC2 signaling"/>
    <property type="evidence" value="ECO:0007669"/>
    <property type="project" value="TreeGrafter"/>
</dbReference>
<proteinExistence type="inferred from homology"/>
<evidence type="ECO:0000259" key="4">
    <source>
        <dbReference type="Pfam" id="PF16979"/>
    </source>
</evidence>
<dbReference type="InterPro" id="IPR031567">
    <property type="entry name" value="CRIM_dom"/>
</dbReference>
<feature type="region of interest" description="Disordered" evidence="2">
    <location>
        <begin position="350"/>
        <end position="391"/>
    </location>
</feature>
<dbReference type="GO" id="GO:0031932">
    <property type="term" value="C:TORC2 complex"/>
    <property type="evidence" value="ECO:0007669"/>
    <property type="project" value="InterPro"/>
</dbReference>
<dbReference type="Pfam" id="PF16979">
    <property type="entry name" value="SIN1_PH"/>
    <property type="match status" value="1"/>
</dbReference>
<evidence type="ECO:0000259" key="3">
    <source>
        <dbReference type="Pfam" id="PF16978"/>
    </source>
</evidence>
<feature type="compositionally biased region" description="Low complexity" evidence="2">
    <location>
        <begin position="57"/>
        <end position="71"/>
    </location>
</feature>
<gene>
    <name evidence="5" type="ORF">HETSPECPRED_001593</name>
</gene>
<evidence type="ECO:0000313" key="5">
    <source>
        <dbReference type="EMBL" id="CAF9913550.1"/>
    </source>
</evidence>
<comment type="caution">
    <text evidence="5">The sequence shown here is derived from an EMBL/GenBank/DDBJ whole genome shotgun (WGS) entry which is preliminary data.</text>
</comment>
<accession>A0A8H3IF38</accession>
<dbReference type="Gene3D" id="2.30.29.30">
    <property type="entry name" value="Pleckstrin-homology domain (PH domain)/Phosphotyrosine-binding domain (PTB)"/>
    <property type="match status" value="1"/>
</dbReference>
<evidence type="ECO:0000256" key="2">
    <source>
        <dbReference type="SAM" id="MobiDB-lite"/>
    </source>
</evidence>
<dbReference type="GO" id="GO:0005546">
    <property type="term" value="F:phosphatidylinositol-4,5-bisphosphate binding"/>
    <property type="evidence" value="ECO:0007669"/>
    <property type="project" value="TreeGrafter"/>
</dbReference>
<evidence type="ECO:0000313" key="6">
    <source>
        <dbReference type="Proteomes" id="UP000664521"/>
    </source>
</evidence>
<feature type="domain" description="SIN1-type PH" evidence="4">
    <location>
        <begin position="551"/>
        <end position="654"/>
    </location>
</feature>
<feature type="compositionally biased region" description="Polar residues" evidence="2">
    <location>
        <begin position="382"/>
        <end position="391"/>
    </location>
</feature>
<dbReference type="AlphaFoldDB" id="A0A8H3IF38"/>
<dbReference type="EMBL" id="CAJPDS010000013">
    <property type="protein sequence ID" value="CAF9913550.1"/>
    <property type="molecule type" value="Genomic_DNA"/>
</dbReference>
<protein>
    <recommendedName>
        <fullName evidence="7">Stress activated MAP kinase interacting protein Sin1</fullName>
    </recommendedName>
</protein>
<dbReference type="InterPro" id="IPR031313">
    <property type="entry name" value="Sin1_PH_dom"/>
</dbReference>
<dbReference type="Proteomes" id="UP000664521">
    <property type="component" value="Unassembled WGS sequence"/>
</dbReference>